<keyword evidence="3" id="KW-0677">Repeat</keyword>
<dbReference type="InterPro" id="IPR036612">
    <property type="entry name" value="KH_dom_type_1_sf"/>
</dbReference>
<dbReference type="OrthoDB" id="10027144at2759"/>
<proteinExistence type="predicted"/>
<feature type="domain" description="K Homology" evidence="7">
    <location>
        <begin position="683"/>
        <end position="765"/>
    </location>
</feature>
<dbReference type="InterPro" id="IPR004088">
    <property type="entry name" value="KH_dom_type_1"/>
</dbReference>
<evidence type="ECO:0000256" key="6">
    <source>
        <dbReference type="SAM" id="MobiDB-lite"/>
    </source>
</evidence>
<sequence>MPSPAEIIAARLNRDSEDYELKQELEYKNVDDAVSTTSSTRASTPSITDESAFPALGMKSSNGSGAGAGAGAASTHATTNWGPTMKSPKGVDPASLPSNDPARQAANVKKSTFYPKMRAHQPSVQEAFSLDIEDQLNVSRPEFVKILTFVMQETKTSIECTNSQHTKKRTFLITGKPEEVKSAKRLVVKKLTKPISIKFTVPAALRSRIIGQGGKNLKPIIAANEVKIEIGEEEHDAKNENVSTKNDEDSNFVNNKEQEDDEEEEEEDDDDDIFSKTIQITIDGDVEGAKRAKSQILAIVKEETKNLSTKVSLDERVKPFAITELKSLVDKYSDLDFSIPDYKSSRTSLLIVGERESVLEAKSDVKAALEKLSKKITVEEVPIPQTKHQFLPIADVLEKCNVLIQLPKDGEQNVKFVGEKKNIKLAQDEARKVTSQYKVEVLDMSKAHKGNLKHVRAVAVLLNKTGAFKEIAQTNDVTIHVPHAKELQGESSTTSSIPIQIVSKSGDDKIKAARKAIVTQVNKITPEQTKVIDDIDAFFQGKIEETIKDVAKAENVQYVILGTTITLFSAQQKQDEEADDFDDFETADVDQGAFDKINTALTDLRQLAAKLTSESLKASQKEIQVVFGPKGTTLKSILASVEPQTVTVKFNENLINIHGIDSSVVQVKKEIEAVLAEAKEYPDGYSSTVQVPASVVSRLIGRNGANLNALRDEFGVKIDVPLLANGNVASSASHGKDDGEKVEITVKGVKKNVEEAKANISASAKKWADETLVRLRIEHQYHRRMIGAQGVYINRLQDKYHVKIRFPSADSSSSAQSTFADAPKSKDEVTIKGPSKMVAKAEEELKELYKFEQENGYKETIRIPSKAISRVIGKAGATINDIADGTGVEYKFKRDNAASEEKDGFVEVELTGSKSALKEAKAKIQEIIADVENFVVETVKVDPKYHRDLVGPYGSVMKHIITQAGGDNLPRQKYNRLMSIPNEGSGSDEVVCQGDKAIVEKIVQAIEKIVEEKKATISEDYELAKEKHRFIIGPGGSTRSEIEREFKVQLSIPKREDESIVVKIKGLPENIEKAKLKITELTKDKETKNGKKNKSNGESKEKEAVEVEN</sequence>
<keyword evidence="4 5" id="KW-0694">RNA-binding</keyword>
<feature type="region of interest" description="Disordered" evidence="6">
    <location>
        <begin position="232"/>
        <end position="273"/>
    </location>
</feature>
<dbReference type="InterPro" id="IPR004087">
    <property type="entry name" value="KH_dom"/>
</dbReference>
<dbReference type="eggNOG" id="KOG2208">
    <property type="taxonomic scope" value="Eukaryota"/>
</dbReference>
<dbReference type="Pfam" id="PF00013">
    <property type="entry name" value="KH_1"/>
    <property type="match status" value="4"/>
</dbReference>
<dbReference type="PANTHER" id="PTHR10627">
    <property type="entry name" value="SCP160"/>
    <property type="match status" value="1"/>
</dbReference>
<evidence type="ECO:0000313" key="8">
    <source>
        <dbReference type="EMBL" id="EDK45305.1"/>
    </source>
</evidence>
<feature type="domain" description="K Homology" evidence="7">
    <location>
        <begin position="933"/>
        <end position="1011"/>
    </location>
</feature>
<dbReference type="GO" id="GO:0003729">
    <property type="term" value="F:mRNA binding"/>
    <property type="evidence" value="ECO:0007669"/>
    <property type="project" value="TreeGrafter"/>
</dbReference>
<feature type="domain" description="K Homology" evidence="7">
    <location>
        <begin position="855"/>
        <end position="929"/>
    </location>
</feature>
<feature type="compositionally biased region" description="Acidic residues" evidence="6">
    <location>
        <begin position="258"/>
        <end position="272"/>
    </location>
</feature>
<feature type="domain" description="K Homology" evidence="7">
    <location>
        <begin position="375"/>
        <end position="435"/>
    </location>
</feature>
<evidence type="ECO:0000256" key="1">
    <source>
        <dbReference type="ARBA" id="ARBA00004496"/>
    </source>
</evidence>
<dbReference type="PANTHER" id="PTHR10627:SF31">
    <property type="entry name" value="DODECA-SATELLITE-BINDING PROTEIN 1, ISOFORM A"/>
    <property type="match status" value="1"/>
</dbReference>
<feature type="domain" description="K Homology" evidence="7">
    <location>
        <begin position="1015"/>
        <end position="1083"/>
    </location>
</feature>
<dbReference type="InterPro" id="IPR057778">
    <property type="entry name" value="KH_Vigilin_N"/>
</dbReference>
<dbReference type="InParanoid" id="A5E1J7"/>
<feature type="region of interest" description="Disordered" evidence="6">
    <location>
        <begin position="29"/>
        <end position="106"/>
    </location>
</feature>
<gene>
    <name evidence="8" type="ORF">LELG_03484</name>
</gene>
<keyword evidence="9" id="KW-1185">Reference proteome</keyword>
<comment type="subcellular location">
    <subcellularLocation>
        <location evidence="1">Cytoplasm</location>
    </subcellularLocation>
</comment>
<evidence type="ECO:0000259" key="7">
    <source>
        <dbReference type="SMART" id="SM00322"/>
    </source>
</evidence>
<accession>A5E1J7</accession>
<dbReference type="GO" id="GO:0005737">
    <property type="term" value="C:cytoplasm"/>
    <property type="evidence" value="ECO:0007669"/>
    <property type="project" value="TreeGrafter"/>
</dbReference>
<dbReference type="AlphaFoldDB" id="A5E1J7"/>
<dbReference type="HOGENOM" id="CLU_003293_1_0_1"/>
<evidence type="ECO:0000313" key="9">
    <source>
        <dbReference type="Proteomes" id="UP000001996"/>
    </source>
</evidence>
<dbReference type="VEuPathDB" id="FungiDB:LELG_03484"/>
<dbReference type="CDD" id="cd02394">
    <property type="entry name" value="KH-I_Vigilin_rpt6"/>
    <property type="match status" value="1"/>
</dbReference>
<feature type="domain" description="K Homology" evidence="7">
    <location>
        <begin position="610"/>
        <end position="676"/>
    </location>
</feature>
<dbReference type="RefSeq" id="XP_001525556.1">
    <property type="nucleotide sequence ID" value="XM_001525506.1"/>
</dbReference>
<dbReference type="Pfam" id="PF24668">
    <property type="entry name" value="KH_Vigilin"/>
    <property type="match status" value="1"/>
</dbReference>
<dbReference type="SUPFAM" id="SSF54791">
    <property type="entry name" value="Eukaryotic type KH-domain (KH-domain type I)"/>
    <property type="match status" value="5"/>
</dbReference>
<dbReference type="STRING" id="379508.A5E1J7"/>
<name>A5E1J7_LODEL</name>
<dbReference type="CDD" id="cd22450">
    <property type="entry name" value="KH-I_ScSCP160_rpt5"/>
    <property type="match status" value="1"/>
</dbReference>
<dbReference type="EMBL" id="CH981527">
    <property type="protein sequence ID" value="EDK45305.1"/>
    <property type="molecule type" value="Genomic_DNA"/>
</dbReference>
<dbReference type="FunCoup" id="A5E1J7">
    <property type="interactions" value="684"/>
</dbReference>
<feature type="region of interest" description="Disordered" evidence="6">
    <location>
        <begin position="1080"/>
        <end position="1109"/>
    </location>
</feature>
<protein>
    <recommendedName>
        <fullName evidence="7">K Homology domain-containing protein</fullName>
    </recommendedName>
</protein>
<reference evidence="8 9" key="1">
    <citation type="journal article" date="2009" name="Nature">
        <title>Evolution of pathogenicity and sexual reproduction in eight Candida genomes.</title>
        <authorList>
            <person name="Butler G."/>
            <person name="Rasmussen M.D."/>
            <person name="Lin M.F."/>
            <person name="Santos M.A."/>
            <person name="Sakthikumar S."/>
            <person name="Munro C.A."/>
            <person name="Rheinbay E."/>
            <person name="Grabherr M."/>
            <person name="Forche A."/>
            <person name="Reedy J.L."/>
            <person name="Agrafioti I."/>
            <person name="Arnaud M.B."/>
            <person name="Bates S."/>
            <person name="Brown A.J."/>
            <person name="Brunke S."/>
            <person name="Costanzo M.C."/>
            <person name="Fitzpatrick D.A."/>
            <person name="de Groot P.W."/>
            <person name="Harris D."/>
            <person name="Hoyer L.L."/>
            <person name="Hube B."/>
            <person name="Klis F.M."/>
            <person name="Kodira C."/>
            <person name="Lennard N."/>
            <person name="Logue M.E."/>
            <person name="Martin R."/>
            <person name="Neiman A.M."/>
            <person name="Nikolaou E."/>
            <person name="Quail M.A."/>
            <person name="Quinn J."/>
            <person name="Santos M.C."/>
            <person name="Schmitzberger F.F."/>
            <person name="Sherlock G."/>
            <person name="Shah P."/>
            <person name="Silverstein K.A."/>
            <person name="Skrzypek M.S."/>
            <person name="Soll D."/>
            <person name="Staggs R."/>
            <person name="Stansfield I."/>
            <person name="Stumpf M.P."/>
            <person name="Sudbery P.E."/>
            <person name="Srikantha T."/>
            <person name="Zeng Q."/>
            <person name="Berman J."/>
            <person name="Berriman M."/>
            <person name="Heitman J."/>
            <person name="Gow N.A."/>
            <person name="Lorenz M.C."/>
            <person name="Birren B.W."/>
            <person name="Kellis M."/>
            <person name="Cuomo C.A."/>
        </authorList>
    </citation>
    <scope>NUCLEOTIDE SEQUENCE [LARGE SCALE GENOMIC DNA]</scope>
    <source>
        <strain evidence="9">ATCC 11503 / BCRC 21390 / CBS 2605 / JCM 1781 / NBRC 1676 / NRRL YB-4239</strain>
    </source>
</reference>
<dbReference type="KEGG" id="lel:PVL30_002974"/>
<dbReference type="PROSITE" id="PS50084">
    <property type="entry name" value="KH_TYPE_1"/>
    <property type="match status" value="5"/>
</dbReference>
<feature type="domain" description="K Homology" evidence="7">
    <location>
        <begin position="193"/>
        <end position="301"/>
    </location>
</feature>
<evidence type="ECO:0000256" key="3">
    <source>
        <dbReference type="ARBA" id="ARBA00022737"/>
    </source>
</evidence>
<dbReference type="OMA" id="WGPNMKP"/>
<dbReference type="Proteomes" id="UP000001996">
    <property type="component" value="Unassembled WGS sequence"/>
</dbReference>
<dbReference type="Gene3D" id="3.30.1370.10">
    <property type="entry name" value="K Homology domain, type 1"/>
    <property type="match status" value="7"/>
</dbReference>
<evidence type="ECO:0000256" key="2">
    <source>
        <dbReference type="ARBA" id="ARBA00022490"/>
    </source>
</evidence>
<evidence type="ECO:0000256" key="4">
    <source>
        <dbReference type="ARBA" id="ARBA00022884"/>
    </source>
</evidence>
<keyword evidence="2" id="KW-0963">Cytoplasm</keyword>
<feature type="domain" description="K Homology" evidence="7">
    <location>
        <begin position="769"/>
        <end position="850"/>
    </location>
</feature>
<dbReference type="SMART" id="SM00322">
    <property type="entry name" value="KH"/>
    <property type="match status" value="8"/>
</dbReference>
<feature type="compositionally biased region" description="Low complexity" evidence="6">
    <location>
        <begin position="35"/>
        <end position="48"/>
    </location>
</feature>
<dbReference type="GeneID" id="5232477"/>
<organism evidence="8 9">
    <name type="scientific">Lodderomyces elongisporus (strain ATCC 11503 / CBS 2605 / JCM 1781 / NBRC 1676 / NRRL YB-4239)</name>
    <name type="common">Yeast</name>
    <name type="synonym">Saccharomyces elongisporus</name>
    <dbReference type="NCBI Taxonomy" id="379508"/>
    <lineage>
        <taxon>Eukaryota</taxon>
        <taxon>Fungi</taxon>
        <taxon>Dikarya</taxon>
        <taxon>Ascomycota</taxon>
        <taxon>Saccharomycotina</taxon>
        <taxon>Pichiomycetes</taxon>
        <taxon>Debaryomycetaceae</taxon>
        <taxon>Candida/Lodderomyces clade</taxon>
        <taxon>Lodderomyces</taxon>
    </lineage>
</organism>
<evidence type="ECO:0000256" key="5">
    <source>
        <dbReference type="PROSITE-ProRule" id="PRU00117"/>
    </source>
</evidence>